<evidence type="ECO:0000313" key="4">
    <source>
        <dbReference type="Proteomes" id="UP000813427"/>
    </source>
</evidence>
<accession>A0A8K0WC16</accession>
<sequence length="421" mass="43697">MRRHALLSLGMSCCGTLASPCKPSNPNLSSTTVTSFQLGGSTSSATASTLATTAASTSEETTGGSTILISFSTDSTSSGIKTDLESLLPTASSTESLSTSALPSLSVPSSTAPTDSKSSIWKSPTTSETAMISVSSVETYSTSHLSTTLTTSTGTTSTDTATIDTMSTDTTSTTITSTSFPSSETIIESIATSATDLLSTLSISSIPSTSSHTISSPTESLSVSGIDSTTLTTTVPTSSDTTTSSPASTSSAAPLLFKAIVQDGPAALTPAHLAPTGERIFSLGTFWDKNTSPIAHKVAILTIDPITGQLMLSDGTQICVQYEYNRKSGRVRACGLSPGRDNTYITCDLGSKPGDVLQCKAPVLLCTLENGAKSCQSTERESTQFYGLYILNMFWTLYMGGPEDRLYDNLAFGVNLLIEKI</sequence>
<feature type="signal peptide" evidence="2">
    <location>
        <begin position="1"/>
        <end position="18"/>
    </location>
</feature>
<dbReference type="AlphaFoldDB" id="A0A8K0WC16"/>
<reference evidence="3" key="1">
    <citation type="journal article" date="2021" name="Nat. Commun.">
        <title>Genetic determinants of endophytism in the Arabidopsis root mycobiome.</title>
        <authorList>
            <person name="Mesny F."/>
            <person name="Miyauchi S."/>
            <person name="Thiergart T."/>
            <person name="Pickel B."/>
            <person name="Atanasova L."/>
            <person name="Karlsson M."/>
            <person name="Huettel B."/>
            <person name="Barry K.W."/>
            <person name="Haridas S."/>
            <person name="Chen C."/>
            <person name="Bauer D."/>
            <person name="Andreopoulos W."/>
            <person name="Pangilinan J."/>
            <person name="LaButti K."/>
            <person name="Riley R."/>
            <person name="Lipzen A."/>
            <person name="Clum A."/>
            <person name="Drula E."/>
            <person name="Henrissat B."/>
            <person name="Kohler A."/>
            <person name="Grigoriev I.V."/>
            <person name="Martin F.M."/>
            <person name="Hacquard S."/>
        </authorList>
    </citation>
    <scope>NUCLEOTIDE SEQUENCE</scope>
    <source>
        <strain evidence="3">MPI-SDFR-AT-0068</strain>
    </source>
</reference>
<protein>
    <submittedName>
        <fullName evidence="3">Uncharacterized protein</fullName>
    </submittedName>
</protein>
<keyword evidence="4" id="KW-1185">Reference proteome</keyword>
<organism evidence="3 4">
    <name type="scientific">Fusarium tricinctum</name>
    <dbReference type="NCBI Taxonomy" id="61284"/>
    <lineage>
        <taxon>Eukaryota</taxon>
        <taxon>Fungi</taxon>
        <taxon>Dikarya</taxon>
        <taxon>Ascomycota</taxon>
        <taxon>Pezizomycotina</taxon>
        <taxon>Sordariomycetes</taxon>
        <taxon>Hypocreomycetidae</taxon>
        <taxon>Hypocreales</taxon>
        <taxon>Nectriaceae</taxon>
        <taxon>Fusarium</taxon>
        <taxon>Fusarium tricinctum species complex</taxon>
    </lineage>
</organism>
<gene>
    <name evidence="3" type="ORF">BKA59DRAFT_527397</name>
</gene>
<feature type="chain" id="PRO_5035473577" evidence="2">
    <location>
        <begin position="19"/>
        <end position="421"/>
    </location>
</feature>
<feature type="region of interest" description="Disordered" evidence="1">
    <location>
        <begin position="98"/>
        <end position="123"/>
    </location>
</feature>
<name>A0A8K0WC16_9HYPO</name>
<proteinExistence type="predicted"/>
<evidence type="ECO:0000256" key="1">
    <source>
        <dbReference type="SAM" id="MobiDB-lite"/>
    </source>
</evidence>
<evidence type="ECO:0000313" key="3">
    <source>
        <dbReference type="EMBL" id="KAH7245601.1"/>
    </source>
</evidence>
<comment type="caution">
    <text evidence="3">The sequence shown here is derived from an EMBL/GenBank/DDBJ whole genome shotgun (WGS) entry which is preliminary data.</text>
</comment>
<feature type="compositionally biased region" description="Low complexity" evidence="1">
    <location>
        <begin position="98"/>
        <end position="114"/>
    </location>
</feature>
<feature type="region of interest" description="Disordered" evidence="1">
    <location>
        <begin position="206"/>
        <end position="249"/>
    </location>
</feature>
<evidence type="ECO:0000256" key="2">
    <source>
        <dbReference type="SAM" id="SignalP"/>
    </source>
</evidence>
<dbReference type="Proteomes" id="UP000813427">
    <property type="component" value="Unassembled WGS sequence"/>
</dbReference>
<keyword evidence="2" id="KW-0732">Signal</keyword>
<dbReference type="EMBL" id="JAGPXF010000004">
    <property type="protein sequence ID" value="KAH7245601.1"/>
    <property type="molecule type" value="Genomic_DNA"/>
</dbReference>